<dbReference type="InterPro" id="IPR006139">
    <property type="entry name" value="D-isomer_2_OHA_DH_cat_dom"/>
</dbReference>
<dbReference type="EMBL" id="RQPJ01000021">
    <property type="protein sequence ID" value="RTE52426.1"/>
    <property type="molecule type" value="Genomic_DNA"/>
</dbReference>
<organism evidence="7 8">
    <name type="scientific">Arenibacter aquaticus</name>
    <dbReference type="NCBI Taxonomy" id="2489054"/>
    <lineage>
        <taxon>Bacteria</taxon>
        <taxon>Pseudomonadati</taxon>
        <taxon>Bacteroidota</taxon>
        <taxon>Flavobacteriia</taxon>
        <taxon>Flavobacteriales</taxon>
        <taxon>Flavobacteriaceae</taxon>
        <taxon>Arenibacter</taxon>
    </lineage>
</organism>
<dbReference type="OrthoDB" id="9777288at2"/>
<dbReference type="CDD" id="cd12183">
    <property type="entry name" value="LDH_like_2"/>
    <property type="match status" value="1"/>
</dbReference>
<dbReference type="PANTHER" id="PTHR43026:SF1">
    <property type="entry name" value="2-HYDROXYACID DEHYDROGENASE HOMOLOG 1-RELATED"/>
    <property type="match status" value="1"/>
</dbReference>
<dbReference type="SUPFAM" id="SSF51735">
    <property type="entry name" value="NAD(P)-binding Rossmann-fold domains"/>
    <property type="match status" value="1"/>
</dbReference>
<evidence type="ECO:0000259" key="6">
    <source>
        <dbReference type="Pfam" id="PF02826"/>
    </source>
</evidence>
<evidence type="ECO:0000259" key="5">
    <source>
        <dbReference type="Pfam" id="PF00389"/>
    </source>
</evidence>
<gene>
    <name evidence="7" type="ORF">EHW67_19820</name>
</gene>
<name>A0A3S0AX92_9FLAO</name>
<dbReference type="Gene3D" id="3.40.50.720">
    <property type="entry name" value="NAD(P)-binding Rossmann-like Domain"/>
    <property type="match status" value="2"/>
</dbReference>
<proteinExistence type="inferred from homology"/>
<dbReference type="Pfam" id="PF02826">
    <property type="entry name" value="2-Hacid_dh_C"/>
    <property type="match status" value="1"/>
</dbReference>
<feature type="domain" description="D-isomer specific 2-hydroxyacid dehydrogenase NAD-binding" evidence="6">
    <location>
        <begin position="110"/>
        <end position="297"/>
    </location>
</feature>
<evidence type="ECO:0000313" key="7">
    <source>
        <dbReference type="EMBL" id="RTE52426.1"/>
    </source>
</evidence>
<comment type="similarity">
    <text evidence="1 4">Belongs to the D-isomer specific 2-hydroxyacid dehydrogenase family.</text>
</comment>
<dbReference type="PROSITE" id="PS00670">
    <property type="entry name" value="D_2_HYDROXYACID_DH_2"/>
    <property type="match status" value="1"/>
</dbReference>
<evidence type="ECO:0000256" key="4">
    <source>
        <dbReference type="RuleBase" id="RU003719"/>
    </source>
</evidence>
<dbReference type="InterPro" id="IPR006140">
    <property type="entry name" value="D-isomer_DH_NAD-bd"/>
</dbReference>
<dbReference type="InterPro" id="IPR058205">
    <property type="entry name" value="D-LDH-like"/>
</dbReference>
<reference evidence="7 8" key="1">
    <citation type="submission" date="2018-11" db="EMBL/GenBank/DDBJ databases">
        <title>Arenibacter aquaticus sp.nov., a marine bacterium isolated from surface seawater in the South China Sea.</title>
        <authorList>
            <person name="Guo J."/>
            <person name="Sun J."/>
        </authorList>
    </citation>
    <scope>NUCLEOTIDE SEQUENCE [LARGE SCALE GENOMIC DNA]</scope>
    <source>
        <strain evidence="7 8">GUO666</strain>
    </source>
</reference>
<comment type="caution">
    <text evidence="7">The sequence shown here is derived from an EMBL/GenBank/DDBJ whole genome shotgun (WGS) entry which is preliminary data.</text>
</comment>
<dbReference type="GO" id="GO:0008720">
    <property type="term" value="F:D-lactate dehydrogenase (NAD+) activity"/>
    <property type="evidence" value="ECO:0007669"/>
    <property type="project" value="TreeGrafter"/>
</dbReference>
<feature type="domain" description="D-isomer specific 2-hydroxyacid dehydrogenase catalytic" evidence="5">
    <location>
        <begin position="4"/>
        <end position="327"/>
    </location>
</feature>
<dbReference type="GO" id="GO:0051287">
    <property type="term" value="F:NAD binding"/>
    <property type="evidence" value="ECO:0007669"/>
    <property type="project" value="InterPro"/>
</dbReference>
<dbReference type="Proteomes" id="UP000267585">
    <property type="component" value="Unassembled WGS sequence"/>
</dbReference>
<keyword evidence="2 4" id="KW-0560">Oxidoreductase</keyword>
<dbReference type="Pfam" id="PF00389">
    <property type="entry name" value="2-Hacid_dh"/>
    <property type="match status" value="1"/>
</dbReference>
<dbReference type="InterPro" id="IPR029753">
    <property type="entry name" value="D-isomer_DH_CS"/>
</dbReference>
<dbReference type="RefSeq" id="WP_126164112.1">
    <property type="nucleotide sequence ID" value="NZ_RQPJ01000021.1"/>
</dbReference>
<dbReference type="AlphaFoldDB" id="A0A3S0AX92"/>
<sequence>MKLLVYSAKDFEIPFLEKANQGQHKVFYTKTSLNSETALRAVGHNAISIFSGDDASSIVLEKLWDLGVRYIALRSAGHNNVNLKMARRFGFKVANAPDYSPHAIAEHATALLLALNRKIIIANRQVTAYNFLQNGLTGFNLNGKTVGLIGTGKIGRVMAKIMHGFGCKILAYDIKPNIDLIGQYGVTYTSLNNLCKKSHFISLHLPLTQDSHHMINKEILDLMNKDAILINTSRGGLVQTNELIKALESKIIAGYCTDVYEKERGVFFKNHSKTGIPDEQLKKLLSLPNVLLTPHQGFITKEALTNIADTTFENLNCWEEGRICKNELGQQTINS</sequence>
<keyword evidence="8" id="KW-1185">Reference proteome</keyword>
<evidence type="ECO:0000256" key="2">
    <source>
        <dbReference type="ARBA" id="ARBA00023002"/>
    </source>
</evidence>
<accession>A0A3S0AX92</accession>
<protein>
    <submittedName>
        <fullName evidence="7">2-hydroxyacid dehydrogenase</fullName>
    </submittedName>
</protein>
<dbReference type="PANTHER" id="PTHR43026">
    <property type="entry name" value="2-HYDROXYACID DEHYDROGENASE HOMOLOG 1-RELATED"/>
    <property type="match status" value="1"/>
</dbReference>
<keyword evidence="3" id="KW-0520">NAD</keyword>
<evidence type="ECO:0000313" key="8">
    <source>
        <dbReference type="Proteomes" id="UP000267585"/>
    </source>
</evidence>
<evidence type="ECO:0000256" key="1">
    <source>
        <dbReference type="ARBA" id="ARBA00005854"/>
    </source>
</evidence>
<evidence type="ECO:0000256" key="3">
    <source>
        <dbReference type="ARBA" id="ARBA00023027"/>
    </source>
</evidence>
<dbReference type="SUPFAM" id="SSF52283">
    <property type="entry name" value="Formate/glycerate dehydrogenase catalytic domain-like"/>
    <property type="match status" value="1"/>
</dbReference>
<dbReference type="InterPro" id="IPR036291">
    <property type="entry name" value="NAD(P)-bd_dom_sf"/>
</dbReference>